<dbReference type="InterPro" id="IPR000121">
    <property type="entry name" value="PEP_util_C"/>
</dbReference>
<keyword evidence="11 16" id="KW-0598">Phosphotransferase system</keyword>
<keyword evidence="13 16" id="KW-0418">Kinase</keyword>
<feature type="active site" description="Proton donor" evidence="17">
    <location>
        <position position="496"/>
    </location>
</feature>
<keyword evidence="24" id="KW-1185">Reference proteome</keyword>
<feature type="binding site" evidence="18">
    <location>
        <position position="294"/>
    </location>
    <ligand>
        <name>phosphoenolpyruvate</name>
        <dbReference type="ChEBI" id="CHEBI:58702"/>
    </ligand>
</feature>
<comment type="catalytic activity">
    <reaction evidence="1 16">
        <text>L-histidyl-[protein] + phosphoenolpyruvate = N(pros)-phospho-L-histidyl-[protein] + pyruvate</text>
        <dbReference type="Rhea" id="RHEA:23880"/>
        <dbReference type="Rhea" id="RHEA-COMP:9745"/>
        <dbReference type="Rhea" id="RHEA-COMP:9746"/>
        <dbReference type="ChEBI" id="CHEBI:15361"/>
        <dbReference type="ChEBI" id="CHEBI:29979"/>
        <dbReference type="ChEBI" id="CHEBI:58702"/>
        <dbReference type="ChEBI" id="CHEBI:64837"/>
        <dbReference type="EC" id="2.7.3.9"/>
    </reaction>
</comment>
<dbReference type="InterPro" id="IPR008279">
    <property type="entry name" value="PEP-util_enz_mobile_dom"/>
</dbReference>
<dbReference type="GO" id="GO:0016301">
    <property type="term" value="F:kinase activity"/>
    <property type="evidence" value="ECO:0007669"/>
    <property type="project" value="UniProtKB-KW"/>
</dbReference>
<sequence>MSQTIVAQVLSTGLIRGISYRCHRRITPVDHSRVDETEVTGEIAHIHQALHAEVAALDALLGQTLSDTERQLVEADRLMLKDDELVQDMCHHVELHHCNAASAIERVLSPMVDEISAIEDANLCKRGVELAQLKQRLIQHALGHRCPLPTRLDDKQVLVVDYLSPAEFLRYPEIAGLVVSQATYQDHLAILARGMQIPLMVVTPEELGPLPHHQEILLDGEQGTVTINPSRVQSEAFEVRFEQWQERQQAIEADALSPATDADGNEFSIGANVSTLAELPQVARYGCREIGLLRTELLFMDRLTLPNAQEQYQTYRTIAEAIAPHPMTIRLFDFGADKMLEEMPDEANPALGHRGIRLGLEQPQLLLPQLKAIARLSQEFDIKMLVPMVNQVEELHQLSELYQQAAADLPPGEHTRQPKLGVMVETPAAVMNIDAMAPLLDFISIGTNDLTQYLYAADRNDPTLSKWYRPVSPAMIRALAYCCSRAKAHGLNITLCGEMASDPKALPLLLAMGIDGLSLAPTQRPLIKSVLARLNINQCQQLLNRALKTQTTRELGSILNSL</sequence>
<evidence type="ECO:0000256" key="19">
    <source>
        <dbReference type="PIRSR" id="PIRSR000732-3"/>
    </source>
</evidence>
<dbReference type="Gene3D" id="1.10.274.10">
    <property type="entry name" value="PtsI, HPr-binding domain"/>
    <property type="match status" value="1"/>
</dbReference>
<feature type="domain" description="PEP-utilising enzyme C-terminal" evidence="21">
    <location>
        <begin position="257"/>
        <end position="535"/>
    </location>
</feature>
<dbReference type="PIRSF" id="PIRSF000732">
    <property type="entry name" value="PTS_enzyme_I"/>
    <property type="match status" value="1"/>
</dbReference>
<evidence type="ECO:0000256" key="3">
    <source>
        <dbReference type="ARBA" id="ARBA00004496"/>
    </source>
</evidence>
<evidence type="ECO:0000256" key="16">
    <source>
        <dbReference type="PIRNR" id="PIRNR000732"/>
    </source>
</evidence>
<dbReference type="InterPro" id="IPR006318">
    <property type="entry name" value="PTS_EI-like"/>
</dbReference>
<name>A0A1G8TUU2_9GAMM</name>
<comment type="function">
    <text evidence="16">General (non sugar-specific) component of the phosphoenolpyruvate-dependent sugar phosphotransferase system (sugar PTS). This major carbohydrate active-transport system catalyzes the phosphorylation of incoming sugar substrates concomitantly with their translocation across the cell membrane. Enzyme I transfers the phosphoryl group from phosphoenolpyruvate (PEP) to the phosphoryl carrier protein (HPr).</text>
</comment>
<dbReference type="GO" id="GO:0009401">
    <property type="term" value="P:phosphoenolpyruvate-dependent sugar phosphotransferase system"/>
    <property type="evidence" value="ECO:0007669"/>
    <property type="project" value="UniProtKB-KW"/>
</dbReference>
<dbReference type="InterPro" id="IPR036618">
    <property type="entry name" value="PtsI_HPr-bd_sf"/>
</dbReference>
<keyword evidence="12 16" id="KW-0479">Metal-binding</keyword>
<proteinExistence type="inferred from homology"/>
<evidence type="ECO:0000313" key="24">
    <source>
        <dbReference type="Proteomes" id="UP000199527"/>
    </source>
</evidence>
<dbReference type="NCBIfam" id="TIGR01417">
    <property type="entry name" value="PTS_I_fam"/>
    <property type="match status" value="1"/>
</dbReference>
<dbReference type="Pfam" id="PF02896">
    <property type="entry name" value="PEP-utilizers_C"/>
    <property type="match status" value="1"/>
</dbReference>
<dbReference type="PANTHER" id="PTHR46244:SF6">
    <property type="entry name" value="PHOSPHOENOLPYRUVATE-PROTEIN PHOSPHOTRANSFERASE"/>
    <property type="match status" value="1"/>
</dbReference>
<evidence type="ECO:0000256" key="10">
    <source>
        <dbReference type="ARBA" id="ARBA00022679"/>
    </source>
</evidence>
<protein>
    <recommendedName>
        <fullName evidence="6 16">Phosphoenolpyruvate-protein phosphotransferase</fullName>
        <ecNumber evidence="5 16">2.7.3.9</ecNumber>
    </recommendedName>
    <alternativeName>
        <fullName evidence="15 16">Phosphotransferase system, enzyme I</fullName>
    </alternativeName>
</protein>
<dbReference type="SUPFAM" id="SSF51621">
    <property type="entry name" value="Phosphoenolpyruvate/pyruvate domain"/>
    <property type="match status" value="1"/>
</dbReference>
<comment type="subcellular location">
    <subcellularLocation>
        <location evidence="3 16">Cytoplasm</location>
    </subcellularLocation>
</comment>
<dbReference type="InterPro" id="IPR024692">
    <property type="entry name" value="PTS_EI"/>
</dbReference>
<dbReference type="InterPro" id="IPR040442">
    <property type="entry name" value="Pyrv_kinase-like_dom_sf"/>
</dbReference>
<evidence type="ECO:0000256" key="8">
    <source>
        <dbReference type="ARBA" id="ARBA00022490"/>
    </source>
</evidence>
<dbReference type="InterPro" id="IPR023151">
    <property type="entry name" value="PEP_util_CS"/>
</dbReference>
<dbReference type="EC" id="2.7.3.9" evidence="5 16"/>
<dbReference type="Pfam" id="PF00391">
    <property type="entry name" value="PEP-utilizers"/>
    <property type="match status" value="1"/>
</dbReference>
<keyword evidence="8 16" id="KW-0963">Cytoplasm</keyword>
<evidence type="ECO:0000256" key="14">
    <source>
        <dbReference type="ARBA" id="ARBA00022842"/>
    </source>
</evidence>
<gene>
    <name evidence="23" type="ORF">SAMN04488540_10895</name>
</gene>
<evidence type="ECO:0000256" key="11">
    <source>
        <dbReference type="ARBA" id="ARBA00022683"/>
    </source>
</evidence>
<dbReference type="InterPro" id="IPR050499">
    <property type="entry name" value="PEP-utilizing_PTS_enzyme"/>
</dbReference>
<dbReference type="PRINTS" id="PR01736">
    <property type="entry name" value="PHPHTRNFRASE"/>
</dbReference>
<feature type="binding site" evidence="18">
    <location>
        <position position="330"/>
    </location>
    <ligand>
        <name>phosphoenolpyruvate</name>
        <dbReference type="ChEBI" id="CHEBI:58702"/>
    </ligand>
</feature>
<dbReference type="GO" id="GO:0008965">
    <property type="term" value="F:phosphoenolpyruvate-protein phosphotransferase activity"/>
    <property type="evidence" value="ECO:0007669"/>
    <property type="project" value="UniProtKB-EC"/>
</dbReference>
<feature type="binding site" evidence="19">
    <location>
        <position position="425"/>
    </location>
    <ligand>
        <name>Mg(2+)</name>
        <dbReference type="ChEBI" id="CHEBI:18420"/>
    </ligand>
</feature>
<dbReference type="RefSeq" id="WP_176819289.1">
    <property type="nucleotide sequence ID" value="NZ_FNEM01000008.1"/>
</dbReference>
<dbReference type="SUPFAM" id="SSF47831">
    <property type="entry name" value="Enzyme I of the PEP:sugar phosphotransferase system HPr-binding (sub)domain"/>
    <property type="match status" value="1"/>
</dbReference>
<evidence type="ECO:0000256" key="1">
    <source>
        <dbReference type="ARBA" id="ARBA00000683"/>
    </source>
</evidence>
<evidence type="ECO:0000256" key="7">
    <source>
        <dbReference type="ARBA" id="ARBA00022448"/>
    </source>
</evidence>
<feature type="domain" description="Phosphotransferase system enzyme I N-terminal" evidence="22">
    <location>
        <begin position="11"/>
        <end position="125"/>
    </location>
</feature>
<dbReference type="GO" id="GO:0005737">
    <property type="term" value="C:cytoplasm"/>
    <property type="evidence" value="ECO:0007669"/>
    <property type="project" value="UniProtKB-SubCell"/>
</dbReference>
<dbReference type="EMBL" id="FNEM01000008">
    <property type="protein sequence ID" value="SDJ45318.1"/>
    <property type="molecule type" value="Genomic_DNA"/>
</dbReference>
<keyword evidence="7 16" id="KW-0813">Transport</keyword>
<dbReference type="PANTHER" id="PTHR46244">
    <property type="entry name" value="PHOSPHOENOLPYRUVATE-PROTEIN PHOSPHOTRANSFERASE"/>
    <property type="match status" value="1"/>
</dbReference>
<dbReference type="AlphaFoldDB" id="A0A1G8TUU2"/>
<feature type="binding site" evidence="18">
    <location>
        <begin position="448"/>
        <end position="449"/>
    </location>
    <ligand>
        <name>phosphoenolpyruvate</name>
        <dbReference type="ChEBI" id="CHEBI:58702"/>
    </ligand>
</feature>
<keyword evidence="23" id="KW-0670">Pyruvate</keyword>
<evidence type="ECO:0000256" key="6">
    <source>
        <dbReference type="ARBA" id="ARBA00016544"/>
    </source>
</evidence>
<dbReference type="SUPFAM" id="SSF52009">
    <property type="entry name" value="Phosphohistidine domain"/>
    <property type="match status" value="1"/>
</dbReference>
<evidence type="ECO:0000256" key="5">
    <source>
        <dbReference type="ARBA" id="ARBA00012232"/>
    </source>
</evidence>
<keyword evidence="14 16" id="KW-0460">Magnesium</keyword>
<evidence type="ECO:0000256" key="18">
    <source>
        <dbReference type="PIRSR" id="PIRSR000732-2"/>
    </source>
</evidence>
<dbReference type="GO" id="GO:0046872">
    <property type="term" value="F:metal ion binding"/>
    <property type="evidence" value="ECO:0007669"/>
    <property type="project" value="UniProtKB-KW"/>
</dbReference>
<evidence type="ECO:0000256" key="4">
    <source>
        <dbReference type="ARBA" id="ARBA00007837"/>
    </source>
</evidence>
<evidence type="ECO:0000313" key="23">
    <source>
        <dbReference type="EMBL" id="SDJ45318.1"/>
    </source>
</evidence>
<evidence type="ECO:0000259" key="21">
    <source>
        <dbReference type="Pfam" id="PF02896"/>
    </source>
</evidence>
<accession>A0A1G8TUU2</accession>
<organism evidence="23 24">
    <name type="scientific">Ferrimonas sediminum</name>
    <dbReference type="NCBI Taxonomy" id="718193"/>
    <lineage>
        <taxon>Bacteria</taxon>
        <taxon>Pseudomonadati</taxon>
        <taxon>Pseudomonadota</taxon>
        <taxon>Gammaproteobacteria</taxon>
        <taxon>Alteromonadales</taxon>
        <taxon>Ferrimonadaceae</taxon>
        <taxon>Ferrimonas</taxon>
    </lineage>
</organism>
<dbReference type="InterPro" id="IPR036637">
    <property type="entry name" value="Phosphohistidine_dom_sf"/>
</dbReference>
<dbReference type="PROSITE" id="PS00742">
    <property type="entry name" value="PEP_ENZYMES_2"/>
    <property type="match status" value="1"/>
</dbReference>
<evidence type="ECO:0000256" key="9">
    <source>
        <dbReference type="ARBA" id="ARBA00022597"/>
    </source>
</evidence>
<evidence type="ECO:0000259" key="20">
    <source>
        <dbReference type="Pfam" id="PF00391"/>
    </source>
</evidence>
<evidence type="ECO:0000256" key="2">
    <source>
        <dbReference type="ARBA" id="ARBA00001946"/>
    </source>
</evidence>
<evidence type="ECO:0000259" key="22">
    <source>
        <dbReference type="Pfam" id="PF05524"/>
    </source>
</evidence>
<dbReference type="InterPro" id="IPR015813">
    <property type="entry name" value="Pyrv/PenolPyrv_kinase-like_dom"/>
</dbReference>
<comment type="cofactor">
    <cofactor evidence="2 16 19">
        <name>Mg(2+)</name>
        <dbReference type="ChEBI" id="CHEBI:18420"/>
    </cofactor>
</comment>
<keyword evidence="10 16" id="KW-0808">Transferase</keyword>
<dbReference type="InterPro" id="IPR008731">
    <property type="entry name" value="PTS_EIN"/>
</dbReference>
<feature type="active site" description="Tele-phosphohistidine intermediate" evidence="17">
    <location>
        <position position="187"/>
    </location>
</feature>
<comment type="similarity">
    <text evidence="4 16">Belongs to the PEP-utilizing enzyme family.</text>
</comment>
<keyword evidence="9 16" id="KW-0762">Sugar transport</keyword>
<evidence type="ECO:0000256" key="15">
    <source>
        <dbReference type="ARBA" id="ARBA00033235"/>
    </source>
</evidence>
<dbReference type="Gene3D" id="3.50.30.10">
    <property type="entry name" value="Phosphohistidine domain"/>
    <property type="match status" value="1"/>
</dbReference>
<dbReference type="Pfam" id="PF05524">
    <property type="entry name" value="PEP-utilisers_N"/>
    <property type="match status" value="1"/>
</dbReference>
<reference evidence="24" key="1">
    <citation type="submission" date="2016-10" db="EMBL/GenBank/DDBJ databases">
        <authorList>
            <person name="Varghese N."/>
            <person name="Submissions S."/>
        </authorList>
    </citation>
    <scope>NUCLEOTIDE SEQUENCE [LARGE SCALE GENOMIC DNA]</scope>
    <source>
        <strain evidence="24">DSM 23317</strain>
    </source>
</reference>
<dbReference type="Proteomes" id="UP000199527">
    <property type="component" value="Unassembled WGS sequence"/>
</dbReference>
<evidence type="ECO:0000256" key="17">
    <source>
        <dbReference type="PIRSR" id="PIRSR000732-1"/>
    </source>
</evidence>
<feature type="domain" description="PEP-utilising enzyme mobile" evidence="20">
    <location>
        <begin position="153"/>
        <end position="223"/>
    </location>
</feature>
<evidence type="ECO:0000256" key="12">
    <source>
        <dbReference type="ARBA" id="ARBA00022723"/>
    </source>
</evidence>
<feature type="binding site" evidence="19">
    <location>
        <position position="449"/>
    </location>
    <ligand>
        <name>Mg(2+)</name>
        <dbReference type="ChEBI" id="CHEBI:18420"/>
    </ligand>
</feature>
<dbReference type="Gene3D" id="3.20.20.60">
    <property type="entry name" value="Phosphoenolpyruvate-binding domains"/>
    <property type="match status" value="1"/>
</dbReference>
<feature type="binding site" evidence="18">
    <location>
        <position position="459"/>
    </location>
    <ligand>
        <name>phosphoenolpyruvate</name>
        <dbReference type="ChEBI" id="CHEBI:58702"/>
    </ligand>
</feature>
<evidence type="ECO:0000256" key="13">
    <source>
        <dbReference type="ARBA" id="ARBA00022777"/>
    </source>
</evidence>